<name>A0A0P6XU36_9CHLR</name>
<dbReference type="Gene3D" id="3.20.20.80">
    <property type="entry name" value="Glycosidases"/>
    <property type="match status" value="1"/>
</dbReference>
<comment type="caution">
    <text evidence="5">The sequence shown here is derived from an EMBL/GenBank/DDBJ whole genome shotgun (WGS) entry which is preliminary data.</text>
</comment>
<dbReference type="Proteomes" id="UP000050501">
    <property type="component" value="Unassembled WGS sequence"/>
</dbReference>
<dbReference type="InterPro" id="IPR001360">
    <property type="entry name" value="Glyco_hydro_1"/>
</dbReference>
<dbReference type="EMBL" id="LGCM01000053">
    <property type="protein sequence ID" value="KPL78638.1"/>
    <property type="molecule type" value="Genomic_DNA"/>
</dbReference>
<evidence type="ECO:0000256" key="1">
    <source>
        <dbReference type="ARBA" id="ARBA00010838"/>
    </source>
</evidence>
<dbReference type="PRINTS" id="PR00131">
    <property type="entry name" value="GLHYDRLASE1"/>
</dbReference>
<dbReference type="Pfam" id="PF00232">
    <property type="entry name" value="Glyco_hydro_1"/>
    <property type="match status" value="1"/>
</dbReference>
<evidence type="ECO:0000256" key="4">
    <source>
        <dbReference type="RuleBase" id="RU003690"/>
    </source>
</evidence>
<keyword evidence="6" id="KW-1185">Reference proteome</keyword>
<accession>A0A0P6XU36</accession>
<sequence length="442" mass="49977">MPQAVLHFPAGFLWGTATASQQVEGANTNNNWAAWEQTPGHIHNDERAGLACDWWGGRWKEDFDRAAETGQNAHRLSIEWSRVHPTPDRWDEHALDVYREMLRGLVSRNMTPMVTLHHFSEPLWLVERGGWENDEAPALFAAYAAKVVEALKEYTNLWITINEPNVYTYSGWLNGGFPPGKNDLGLAFKVLANLLRAHTAAYAVIHRLQPQARVGVAHHLRGFVPARPGFAPDGWMASILSNNFNFAFPNALTTGKLNFAFRSAAVPEARGTQDFLGINYYTADQVTFAPLAFKDFFTRRAYDPAAALSETGFIASVPTQFFRFLKWAKGFNLPILITENGAEDSRDHFRPAYLAEHIHQVWRAINFNWPIKGYFVWSLVDNFEWERGWSQRFGLWGLDTATQARIRRPSVDLYAAVCKENALSSAVVEKFAPQALPRIFPG</sequence>
<dbReference type="InterPro" id="IPR017853">
    <property type="entry name" value="GH"/>
</dbReference>
<keyword evidence="3" id="KW-0326">Glycosidase</keyword>
<protein>
    <recommendedName>
        <fullName evidence="7">Glycoside hydrolase family 1 protein</fullName>
    </recommendedName>
</protein>
<evidence type="ECO:0000313" key="6">
    <source>
        <dbReference type="Proteomes" id="UP000050501"/>
    </source>
</evidence>
<dbReference type="PANTHER" id="PTHR10353">
    <property type="entry name" value="GLYCOSYL HYDROLASE"/>
    <property type="match status" value="1"/>
</dbReference>
<evidence type="ECO:0000256" key="2">
    <source>
        <dbReference type="ARBA" id="ARBA00022801"/>
    </source>
</evidence>
<evidence type="ECO:0008006" key="7">
    <source>
        <dbReference type="Google" id="ProtNLM"/>
    </source>
</evidence>
<dbReference type="RefSeq" id="WP_075071237.1">
    <property type="nucleotide sequence ID" value="NZ_LGCM01000053.1"/>
</dbReference>
<keyword evidence="2" id="KW-0378">Hydrolase</keyword>
<dbReference type="PATRIC" id="fig|229921.5.peg.2832"/>
<comment type="similarity">
    <text evidence="1 4">Belongs to the glycosyl hydrolase 1 family.</text>
</comment>
<dbReference type="GO" id="GO:0005975">
    <property type="term" value="P:carbohydrate metabolic process"/>
    <property type="evidence" value="ECO:0007669"/>
    <property type="project" value="InterPro"/>
</dbReference>
<proteinExistence type="inferred from homology"/>
<gene>
    <name evidence="5" type="ORF">ADN01_14560</name>
</gene>
<evidence type="ECO:0000256" key="3">
    <source>
        <dbReference type="ARBA" id="ARBA00023295"/>
    </source>
</evidence>
<evidence type="ECO:0000313" key="5">
    <source>
        <dbReference type="EMBL" id="KPL78638.1"/>
    </source>
</evidence>
<dbReference type="STRING" id="229921.ADN01_14560"/>
<organism evidence="5 6">
    <name type="scientific">Levilinea saccharolytica</name>
    <dbReference type="NCBI Taxonomy" id="229921"/>
    <lineage>
        <taxon>Bacteria</taxon>
        <taxon>Bacillati</taxon>
        <taxon>Chloroflexota</taxon>
        <taxon>Anaerolineae</taxon>
        <taxon>Anaerolineales</taxon>
        <taxon>Anaerolineaceae</taxon>
        <taxon>Levilinea</taxon>
    </lineage>
</organism>
<dbReference type="PANTHER" id="PTHR10353:SF209">
    <property type="entry name" value="GALACTOLIPID GALACTOSYLTRANSFERASE SFR2, CHLOROPLASTIC"/>
    <property type="match status" value="1"/>
</dbReference>
<dbReference type="AlphaFoldDB" id="A0A0P6XU36"/>
<reference evidence="5 6" key="1">
    <citation type="submission" date="2015-07" db="EMBL/GenBank/DDBJ databases">
        <title>Genome sequence of Levilinea saccharolytica DSM 16555.</title>
        <authorList>
            <person name="Hemp J."/>
            <person name="Ward L.M."/>
            <person name="Pace L.A."/>
            <person name="Fischer W.W."/>
        </authorList>
    </citation>
    <scope>NUCLEOTIDE SEQUENCE [LARGE SCALE GENOMIC DNA]</scope>
    <source>
        <strain evidence="5 6">KIBI-1</strain>
    </source>
</reference>
<dbReference type="SUPFAM" id="SSF51445">
    <property type="entry name" value="(Trans)glycosidases"/>
    <property type="match status" value="1"/>
</dbReference>
<dbReference type="GO" id="GO:0008422">
    <property type="term" value="F:beta-glucosidase activity"/>
    <property type="evidence" value="ECO:0007669"/>
    <property type="project" value="TreeGrafter"/>
</dbReference>